<dbReference type="EMBL" id="JAKELL010000018">
    <property type="protein sequence ID" value="KAH8993418.1"/>
    <property type="molecule type" value="Genomic_DNA"/>
</dbReference>
<feature type="compositionally biased region" description="Polar residues" evidence="1">
    <location>
        <begin position="181"/>
        <end position="193"/>
    </location>
</feature>
<feature type="region of interest" description="Disordered" evidence="1">
    <location>
        <begin position="368"/>
        <end position="412"/>
    </location>
</feature>
<feature type="region of interest" description="Disordered" evidence="1">
    <location>
        <begin position="120"/>
        <end position="147"/>
    </location>
</feature>
<dbReference type="Proteomes" id="UP001201163">
    <property type="component" value="Unassembled WGS sequence"/>
</dbReference>
<feature type="compositionally biased region" description="Polar residues" evidence="1">
    <location>
        <begin position="324"/>
        <end position="333"/>
    </location>
</feature>
<dbReference type="AlphaFoldDB" id="A0AAD4LM30"/>
<keyword evidence="3" id="KW-1185">Reference proteome</keyword>
<feature type="compositionally biased region" description="Polar residues" evidence="1">
    <location>
        <begin position="56"/>
        <end position="65"/>
    </location>
</feature>
<proteinExistence type="predicted"/>
<accession>A0AAD4LM30</accession>
<feature type="region of interest" description="Disordered" evidence="1">
    <location>
        <begin position="324"/>
        <end position="356"/>
    </location>
</feature>
<feature type="compositionally biased region" description="Basic and acidic residues" evidence="1">
    <location>
        <begin position="8"/>
        <end position="20"/>
    </location>
</feature>
<feature type="region of interest" description="Disordered" evidence="1">
    <location>
        <begin position="221"/>
        <end position="298"/>
    </location>
</feature>
<reference evidence="2" key="1">
    <citation type="submission" date="2022-01" db="EMBL/GenBank/DDBJ databases">
        <title>Comparative genomics reveals a dynamic genome evolution in the ectomycorrhizal milk-cap (Lactarius) mushrooms.</title>
        <authorList>
            <consortium name="DOE Joint Genome Institute"/>
            <person name="Lebreton A."/>
            <person name="Tang N."/>
            <person name="Kuo A."/>
            <person name="LaButti K."/>
            <person name="Drula E."/>
            <person name="Barry K."/>
            <person name="Clum A."/>
            <person name="Lipzen A."/>
            <person name="Mousain D."/>
            <person name="Ng V."/>
            <person name="Wang R."/>
            <person name="Wang X."/>
            <person name="Dai Y."/>
            <person name="Henrissat B."/>
            <person name="Grigoriev I.V."/>
            <person name="Guerin-Laguette A."/>
            <person name="Yu F."/>
            <person name="Martin F.M."/>
        </authorList>
    </citation>
    <scope>NUCLEOTIDE SEQUENCE</scope>
    <source>
        <strain evidence="2">QP</strain>
    </source>
</reference>
<comment type="caution">
    <text evidence="2">The sequence shown here is derived from an EMBL/GenBank/DDBJ whole genome shotgun (WGS) entry which is preliminary data.</text>
</comment>
<name>A0AAD4LM30_9AGAM</name>
<gene>
    <name evidence="2" type="ORF">EDB92DRAFT_1796308</name>
</gene>
<feature type="compositionally biased region" description="Basic and acidic residues" evidence="1">
    <location>
        <begin position="235"/>
        <end position="244"/>
    </location>
</feature>
<evidence type="ECO:0000256" key="1">
    <source>
        <dbReference type="SAM" id="MobiDB-lite"/>
    </source>
</evidence>
<feature type="compositionally biased region" description="Basic and acidic residues" evidence="1">
    <location>
        <begin position="120"/>
        <end position="143"/>
    </location>
</feature>
<feature type="region of interest" description="Disordered" evidence="1">
    <location>
        <begin position="1"/>
        <end position="65"/>
    </location>
</feature>
<organism evidence="2 3">
    <name type="scientific">Lactarius akahatsu</name>
    <dbReference type="NCBI Taxonomy" id="416441"/>
    <lineage>
        <taxon>Eukaryota</taxon>
        <taxon>Fungi</taxon>
        <taxon>Dikarya</taxon>
        <taxon>Basidiomycota</taxon>
        <taxon>Agaricomycotina</taxon>
        <taxon>Agaricomycetes</taxon>
        <taxon>Russulales</taxon>
        <taxon>Russulaceae</taxon>
        <taxon>Lactarius</taxon>
    </lineage>
</organism>
<feature type="compositionally biased region" description="Polar residues" evidence="1">
    <location>
        <begin position="280"/>
        <end position="296"/>
    </location>
</feature>
<sequence length="677" mass="74770">MSVGDLENLDKRKSKDKEEGKDEDFDFARIIGLPSSSPKVVPWAEADETTGPRRPSTATFDDSFASSLRRDDPDYVLRRNVWSFIRQRERVSHPPRRPDGNPRHWDVWRCSQIGQIRIERATSRSLDPDKPSHQRLNAEHDVDPDSANTLGGPTALVHRHSRALAFSIFRNYGLRNHRSGRTPNSTATVSTRTAKSKETRTPVMSTHDVILLATKRIQGQLTTTKSTTKLGEAANRLDTRREPNPLHPRRSPQDWLASSPQQEPPTPYHIVDRSRFEGPDSQTSSIQGTTPTHVSGSSLDLTSITTFTSTASTSQSISSTATVLSSLESSSAPERQLSPHDEAEEDGGNESVNRISRKSHAEAFATLDNRANDQLKNEQVPTPTPRRSYGWFQRSIGSTGSSTPRTLSSSLNPINPPWMSLVPHPMKEERDSTIQDLMSSFKDVGMLSLTRSKGSARIGRKGKGKNKDVLTQVPDDSLFMLLPLWPHETDPASTVDEQRQRTPRDQEQNLYLLVYYVPFDDQGEAKKRSRVRLQKGGRQHPTPLFDLRSGFKVIGQLVAHSDLNGSGIRLPARGLSVTGPLEEAELGIPPASLRDVYPDGFVMGACLDGSGTAIEFFPEALEKLGLCVPRTELLHTGPAVPVVEQPLTAIGRAAVEVAWLGCMALMTFYGPQSQGPA</sequence>
<evidence type="ECO:0000313" key="2">
    <source>
        <dbReference type="EMBL" id="KAH8993418.1"/>
    </source>
</evidence>
<feature type="region of interest" description="Disordered" evidence="1">
    <location>
        <begin position="177"/>
        <end position="202"/>
    </location>
</feature>
<protein>
    <submittedName>
        <fullName evidence="2">Uncharacterized protein</fullName>
    </submittedName>
</protein>
<feature type="compositionally biased region" description="Polar residues" evidence="1">
    <location>
        <begin position="395"/>
        <end position="412"/>
    </location>
</feature>
<evidence type="ECO:0000313" key="3">
    <source>
        <dbReference type="Proteomes" id="UP001201163"/>
    </source>
</evidence>